<accession>A0A1H4N0S4</accession>
<evidence type="ECO:0000256" key="7">
    <source>
        <dbReference type="SAM" id="Phobius"/>
    </source>
</evidence>
<evidence type="ECO:0000256" key="4">
    <source>
        <dbReference type="ARBA" id="ARBA00022989"/>
    </source>
</evidence>
<dbReference type="RefSeq" id="WP_090968349.1">
    <property type="nucleotide sequence ID" value="NZ_FNRT01000002.1"/>
</dbReference>
<feature type="transmembrane region" description="Helical" evidence="7">
    <location>
        <begin position="6"/>
        <end position="23"/>
    </location>
</feature>
<evidence type="ECO:0000313" key="8">
    <source>
        <dbReference type="EMBL" id="SEB88921.1"/>
    </source>
</evidence>
<evidence type="ECO:0000256" key="1">
    <source>
        <dbReference type="ARBA" id="ARBA00004236"/>
    </source>
</evidence>
<keyword evidence="2" id="KW-1003">Cell membrane</keyword>
<dbReference type="GO" id="GO:0016020">
    <property type="term" value="C:membrane"/>
    <property type="evidence" value="ECO:0007669"/>
    <property type="project" value="InterPro"/>
</dbReference>
<feature type="region of interest" description="Disordered" evidence="6">
    <location>
        <begin position="101"/>
        <end position="148"/>
    </location>
</feature>
<dbReference type="Pfam" id="PF04347">
    <property type="entry name" value="FliO"/>
    <property type="match status" value="1"/>
</dbReference>
<evidence type="ECO:0000313" key="9">
    <source>
        <dbReference type="Proteomes" id="UP000198742"/>
    </source>
</evidence>
<sequence>MLELTVRLVVSLAIVVGLMLLLARLAGKRYGARAGAPVQVLHRQALSRSASVAVVTVGGRVLVLGTTDQQVSLLTELDPDELELEELDDLVTADTAPDAAVPVEDAPALPAPTLAPTLATRGSHRATPAPRRTTTPDRTSEGGALAGSILSGQTWRQAIAAATGGSAGGPTRKAS</sequence>
<keyword evidence="9" id="KW-1185">Reference proteome</keyword>
<proteinExistence type="predicted"/>
<dbReference type="EMBL" id="FNRT01000002">
    <property type="protein sequence ID" value="SEB88921.1"/>
    <property type="molecule type" value="Genomic_DNA"/>
</dbReference>
<protein>
    <submittedName>
        <fullName evidence="8">Flagellar protein FliO/FliZ</fullName>
    </submittedName>
</protein>
<keyword evidence="8" id="KW-0969">Cilium</keyword>
<organism evidence="8 9">
    <name type="scientific">Nocardioides exalbidus</name>
    <dbReference type="NCBI Taxonomy" id="402596"/>
    <lineage>
        <taxon>Bacteria</taxon>
        <taxon>Bacillati</taxon>
        <taxon>Actinomycetota</taxon>
        <taxon>Actinomycetes</taxon>
        <taxon>Propionibacteriales</taxon>
        <taxon>Nocardioidaceae</taxon>
        <taxon>Nocardioides</taxon>
    </lineage>
</organism>
<dbReference type="AlphaFoldDB" id="A0A1H4N0S4"/>
<feature type="compositionally biased region" description="Low complexity" evidence="6">
    <location>
        <begin position="101"/>
        <end position="133"/>
    </location>
</feature>
<comment type="subcellular location">
    <subcellularLocation>
        <location evidence="1">Cell membrane</location>
    </subcellularLocation>
</comment>
<evidence type="ECO:0000256" key="3">
    <source>
        <dbReference type="ARBA" id="ARBA00022692"/>
    </source>
</evidence>
<gene>
    <name evidence="8" type="ORF">SAMN04489844_1265</name>
</gene>
<keyword evidence="3 7" id="KW-0812">Transmembrane</keyword>
<dbReference type="InterPro" id="IPR022781">
    <property type="entry name" value="Flagellar_biosynth_FliO"/>
</dbReference>
<evidence type="ECO:0000256" key="2">
    <source>
        <dbReference type="ARBA" id="ARBA00022475"/>
    </source>
</evidence>
<keyword evidence="8" id="KW-0966">Cell projection</keyword>
<dbReference type="OrthoDB" id="5191841at2"/>
<name>A0A1H4N0S4_9ACTN</name>
<keyword evidence="4 7" id="KW-1133">Transmembrane helix</keyword>
<dbReference type="Proteomes" id="UP000198742">
    <property type="component" value="Unassembled WGS sequence"/>
</dbReference>
<evidence type="ECO:0000256" key="6">
    <source>
        <dbReference type="SAM" id="MobiDB-lite"/>
    </source>
</evidence>
<keyword evidence="5 7" id="KW-0472">Membrane</keyword>
<reference evidence="9" key="1">
    <citation type="submission" date="2016-10" db="EMBL/GenBank/DDBJ databases">
        <authorList>
            <person name="Varghese N."/>
            <person name="Submissions S."/>
        </authorList>
    </citation>
    <scope>NUCLEOTIDE SEQUENCE [LARGE SCALE GENOMIC DNA]</scope>
    <source>
        <strain evidence="9">DSM 22017</strain>
    </source>
</reference>
<dbReference type="GO" id="GO:0044781">
    <property type="term" value="P:bacterial-type flagellum organization"/>
    <property type="evidence" value="ECO:0007669"/>
    <property type="project" value="InterPro"/>
</dbReference>
<keyword evidence="8" id="KW-0282">Flagellum</keyword>
<evidence type="ECO:0000256" key="5">
    <source>
        <dbReference type="ARBA" id="ARBA00023136"/>
    </source>
</evidence>
<dbReference type="STRING" id="402596.SAMN04489844_1265"/>